<evidence type="ECO:0008006" key="3">
    <source>
        <dbReference type="Google" id="ProtNLM"/>
    </source>
</evidence>
<dbReference type="InterPro" id="IPR024524">
    <property type="entry name" value="DUF3800"/>
</dbReference>
<name>A0A1F5IR90_9BACT</name>
<gene>
    <name evidence="1" type="ORF">A2871_02610</name>
</gene>
<comment type="caution">
    <text evidence="1">The sequence shown here is derived from an EMBL/GenBank/DDBJ whole genome shotgun (WGS) entry which is preliminary data.</text>
</comment>
<dbReference type="Pfam" id="PF12686">
    <property type="entry name" value="DUF3800"/>
    <property type="match status" value="1"/>
</dbReference>
<protein>
    <recommendedName>
        <fullName evidence="3">DUF3800 domain-containing protein</fullName>
    </recommendedName>
</protein>
<dbReference type="AlphaFoldDB" id="A0A1F5IR90"/>
<proteinExistence type="predicted"/>
<evidence type="ECO:0000313" key="2">
    <source>
        <dbReference type="Proteomes" id="UP000176336"/>
    </source>
</evidence>
<accession>A0A1F5IR90</accession>
<dbReference type="EMBL" id="MFCR01000008">
    <property type="protein sequence ID" value="OGE18857.1"/>
    <property type="molecule type" value="Genomic_DNA"/>
</dbReference>
<dbReference type="Proteomes" id="UP000176336">
    <property type="component" value="Unassembled WGS sequence"/>
</dbReference>
<reference evidence="1 2" key="1">
    <citation type="journal article" date="2016" name="Nat. Commun.">
        <title>Thousands of microbial genomes shed light on interconnected biogeochemical processes in an aquifer system.</title>
        <authorList>
            <person name="Anantharaman K."/>
            <person name="Brown C.T."/>
            <person name="Hug L.A."/>
            <person name="Sharon I."/>
            <person name="Castelle C.J."/>
            <person name="Probst A.J."/>
            <person name="Thomas B.C."/>
            <person name="Singh A."/>
            <person name="Wilkins M.J."/>
            <person name="Karaoz U."/>
            <person name="Brodie E.L."/>
            <person name="Williams K.H."/>
            <person name="Hubbard S.S."/>
            <person name="Banfield J.F."/>
        </authorList>
    </citation>
    <scope>NUCLEOTIDE SEQUENCE [LARGE SCALE GENOMIC DNA]</scope>
</reference>
<evidence type="ECO:0000313" key="1">
    <source>
        <dbReference type="EMBL" id="OGE18857.1"/>
    </source>
</evidence>
<organism evidence="1 2">
    <name type="scientific">Candidatus Daviesbacteria bacterium RIFCSPHIGHO2_01_FULL_41_23</name>
    <dbReference type="NCBI Taxonomy" id="1797764"/>
    <lineage>
        <taxon>Bacteria</taxon>
        <taxon>Candidatus Daviesiibacteriota</taxon>
    </lineage>
</organism>
<sequence>MVIFIDESGTHKQVDHATIALVYVEIVNLEEFEKAVEKIEEKLDIKYFHWTDEKWEKVEENIKKIMIDGRKPRWYNQRLKKVLRDKGVSVKKIVTVRKEQSSPGIRVSDCLAGLIRTNYDNPGSLASKWYGRMKKADKIRLEITTYPQKSPA</sequence>